<feature type="domain" description="2Fe-2S ferredoxin-type" evidence="6">
    <location>
        <begin position="7"/>
        <end position="83"/>
    </location>
</feature>
<dbReference type="InterPro" id="IPR012675">
    <property type="entry name" value="Beta-grasp_dom_sf"/>
</dbReference>
<dbReference type="InterPro" id="IPR002888">
    <property type="entry name" value="2Fe-2S-bd"/>
</dbReference>
<dbReference type="PROSITE" id="PS00197">
    <property type="entry name" value="2FE2S_FER_1"/>
    <property type="match status" value="1"/>
</dbReference>
<keyword evidence="4" id="KW-0408">Iron</keyword>
<protein>
    <submittedName>
        <fullName evidence="7">(2Fe-2S)-binding protein</fullName>
    </submittedName>
</protein>
<keyword evidence="2" id="KW-0479">Metal-binding</keyword>
<dbReference type="Pfam" id="PF01799">
    <property type="entry name" value="Fer2_2"/>
    <property type="match status" value="1"/>
</dbReference>
<accession>A0A7C5Y8A1</accession>
<dbReference type="SUPFAM" id="SSF47741">
    <property type="entry name" value="CO dehydrogenase ISP C-domain like"/>
    <property type="match status" value="1"/>
</dbReference>
<dbReference type="EMBL" id="DRXS01000121">
    <property type="protein sequence ID" value="HHR40620.1"/>
    <property type="molecule type" value="Genomic_DNA"/>
</dbReference>
<dbReference type="AlphaFoldDB" id="A0A7C5Y8A1"/>
<gene>
    <name evidence="7" type="ORF">ENM42_02200</name>
</gene>
<sequence>MPGRIIKGFSFMLNGEPVKVSAPPGHTLLEVLRYILHLTGTKDGCSSGDCGACTVLLDGKPVHSCLTLISQVEGRSVVTVEGVDDYVVKAYADEGAVQCGYCTPGLVVTTYALLQQQPTTSVEEIKDMLRGNLCRCTGYTKIIKAVQKAAGEKV</sequence>
<dbReference type="Pfam" id="PF00111">
    <property type="entry name" value="Fer2"/>
    <property type="match status" value="1"/>
</dbReference>
<evidence type="ECO:0000256" key="2">
    <source>
        <dbReference type="ARBA" id="ARBA00022723"/>
    </source>
</evidence>
<reference evidence="7" key="1">
    <citation type="journal article" date="2020" name="mSystems">
        <title>Genome- and Community-Level Interaction Insights into Carbon Utilization and Element Cycling Functions of Hydrothermarchaeota in Hydrothermal Sediment.</title>
        <authorList>
            <person name="Zhou Z."/>
            <person name="Liu Y."/>
            <person name="Xu W."/>
            <person name="Pan J."/>
            <person name="Luo Z.H."/>
            <person name="Li M."/>
        </authorList>
    </citation>
    <scope>NUCLEOTIDE SEQUENCE [LARGE SCALE GENOMIC DNA]</scope>
    <source>
        <strain evidence="7">SpSt-1084</strain>
    </source>
</reference>
<comment type="caution">
    <text evidence="7">The sequence shown here is derived from an EMBL/GenBank/DDBJ whole genome shotgun (WGS) entry which is preliminary data.</text>
</comment>
<evidence type="ECO:0000259" key="6">
    <source>
        <dbReference type="PROSITE" id="PS51085"/>
    </source>
</evidence>
<keyword evidence="1" id="KW-0001">2Fe-2S</keyword>
<dbReference type="GO" id="GO:0046872">
    <property type="term" value="F:metal ion binding"/>
    <property type="evidence" value="ECO:0007669"/>
    <property type="project" value="UniProtKB-KW"/>
</dbReference>
<evidence type="ECO:0000256" key="4">
    <source>
        <dbReference type="ARBA" id="ARBA00023004"/>
    </source>
</evidence>
<dbReference type="SUPFAM" id="SSF54292">
    <property type="entry name" value="2Fe-2S ferredoxin-like"/>
    <property type="match status" value="1"/>
</dbReference>
<organism evidence="7">
    <name type="scientific">Caldiarchaeum subterraneum</name>
    <dbReference type="NCBI Taxonomy" id="311458"/>
    <lineage>
        <taxon>Archaea</taxon>
        <taxon>Nitrososphaerota</taxon>
        <taxon>Candidatus Caldarchaeales</taxon>
        <taxon>Candidatus Caldarchaeaceae</taxon>
        <taxon>Candidatus Caldarchaeum</taxon>
    </lineage>
</organism>
<dbReference type="PANTHER" id="PTHR44379">
    <property type="entry name" value="OXIDOREDUCTASE WITH IRON-SULFUR SUBUNIT"/>
    <property type="match status" value="1"/>
</dbReference>
<evidence type="ECO:0000256" key="1">
    <source>
        <dbReference type="ARBA" id="ARBA00022714"/>
    </source>
</evidence>
<name>A0A7C5Y8A1_CALS0</name>
<dbReference type="Gene3D" id="3.10.20.30">
    <property type="match status" value="1"/>
</dbReference>
<dbReference type="PROSITE" id="PS51085">
    <property type="entry name" value="2FE2S_FER_2"/>
    <property type="match status" value="1"/>
</dbReference>
<dbReference type="InterPro" id="IPR001041">
    <property type="entry name" value="2Fe-2S_ferredoxin-type"/>
</dbReference>
<dbReference type="PANTHER" id="PTHR44379:SF5">
    <property type="entry name" value="OXIDOREDUCTASE WITH IRON-SULFUR SUBUNIT"/>
    <property type="match status" value="1"/>
</dbReference>
<dbReference type="InterPro" id="IPR051452">
    <property type="entry name" value="Diverse_Oxidoreductases"/>
</dbReference>
<dbReference type="GO" id="GO:0051537">
    <property type="term" value="F:2 iron, 2 sulfur cluster binding"/>
    <property type="evidence" value="ECO:0007669"/>
    <property type="project" value="UniProtKB-KW"/>
</dbReference>
<dbReference type="InterPro" id="IPR036010">
    <property type="entry name" value="2Fe-2S_ferredoxin-like_sf"/>
</dbReference>
<keyword evidence="3" id="KW-0560">Oxidoreductase</keyword>
<evidence type="ECO:0000256" key="5">
    <source>
        <dbReference type="ARBA" id="ARBA00023014"/>
    </source>
</evidence>
<dbReference type="Gene3D" id="1.10.150.120">
    <property type="entry name" value="[2Fe-2S]-binding domain"/>
    <property type="match status" value="1"/>
</dbReference>
<evidence type="ECO:0000256" key="3">
    <source>
        <dbReference type="ARBA" id="ARBA00023002"/>
    </source>
</evidence>
<dbReference type="GO" id="GO:0016491">
    <property type="term" value="F:oxidoreductase activity"/>
    <property type="evidence" value="ECO:0007669"/>
    <property type="project" value="UniProtKB-KW"/>
</dbReference>
<dbReference type="CDD" id="cd00207">
    <property type="entry name" value="fer2"/>
    <property type="match status" value="1"/>
</dbReference>
<evidence type="ECO:0000313" key="7">
    <source>
        <dbReference type="EMBL" id="HHR40620.1"/>
    </source>
</evidence>
<dbReference type="InterPro" id="IPR006058">
    <property type="entry name" value="2Fe2S_fd_BS"/>
</dbReference>
<keyword evidence="5" id="KW-0411">Iron-sulfur</keyword>
<proteinExistence type="predicted"/>
<dbReference type="InterPro" id="IPR036884">
    <property type="entry name" value="2Fe-2S-bd_dom_sf"/>
</dbReference>